<evidence type="ECO:0000313" key="3">
    <source>
        <dbReference type="Proteomes" id="UP000053317"/>
    </source>
</evidence>
<evidence type="ECO:0008006" key="4">
    <source>
        <dbReference type="Google" id="ProtNLM"/>
    </source>
</evidence>
<accession>A0A0G2E405</accession>
<dbReference type="EMBL" id="LCWF01000146">
    <property type="protein sequence ID" value="KKY17449.1"/>
    <property type="molecule type" value="Genomic_DNA"/>
</dbReference>
<dbReference type="SUPFAM" id="SSF54928">
    <property type="entry name" value="RNA-binding domain, RBD"/>
    <property type="match status" value="1"/>
</dbReference>
<sequence length="395" mass="43357">MSAGKQAPSFDDIIQAGRARAKNAALANEIFGRGRKSNSAQSKDQSKKTPVPGSLASRITPAGVGKRSASASSLKQNKVPSRPASAATQKARAERISASMFNNDSQTNLLPSNNKSKGISIRGISSGPFFVQASNFAPGTTAADIEAAIYSMPFGASEENLQSCRIITNSPTVIAEVVFTDRSIAEQLIESLNGQKADGRVLHVHLKNPPTGPRRNGNGTKRSEETQPDLIKETMTTKEVFPDAGGEVDTAMNDVEQIKEPLLSDVYEDQRVANERDRETRLAEPQVEDGTYGFEEPTEPPREPPRHPSYRGDRDDRDRGYDRNRNRYDDRNGRYGDRYERTDSYRRDDYPPGNNFDRRDVRRDPRPPFHNGGGGGRGGWGGDSRGGRGRGSGYR</sequence>
<dbReference type="GO" id="GO:0003676">
    <property type="term" value="F:nucleic acid binding"/>
    <property type="evidence" value="ECO:0007669"/>
    <property type="project" value="InterPro"/>
</dbReference>
<feature type="region of interest" description="Disordered" evidence="1">
    <location>
        <begin position="29"/>
        <end position="93"/>
    </location>
</feature>
<name>A0A0G2E405_PHACM</name>
<keyword evidence="3" id="KW-1185">Reference proteome</keyword>
<gene>
    <name evidence="2" type="ORF">UCRPC4_g05591</name>
</gene>
<dbReference type="AlphaFoldDB" id="A0A0G2E405"/>
<feature type="compositionally biased region" description="Basic and acidic residues" evidence="1">
    <location>
        <begin position="221"/>
        <end position="234"/>
    </location>
</feature>
<reference evidence="2 3" key="1">
    <citation type="submission" date="2015-05" db="EMBL/GenBank/DDBJ databases">
        <title>Distinctive expansion of gene families associated with plant cell wall degradation and secondary metabolism in the genomes of grapevine trunk pathogens.</title>
        <authorList>
            <person name="Lawrence D.P."/>
            <person name="Travadon R."/>
            <person name="Rolshausen P.E."/>
            <person name="Baumgartner K."/>
        </authorList>
    </citation>
    <scope>NUCLEOTIDE SEQUENCE [LARGE SCALE GENOMIC DNA]</scope>
    <source>
        <strain evidence="2">UCRPC4</strain>
    </source>
</reference>
<feature type="compositionally biased region" description="Basic and acidic residues" evidence="1">
    <location>
        <begin position="299"/>
        <end position="367"/>
    </location>
</feature>
<dbReference type="Proteomes" id="UP000053317">
    <property type="component" value="Unassembled WGS sequence"/>
</dbReference>
<dbReference type="OrthoDB" id="5374349at2759"/>
<feature type="region of interest" description="Disordered" evidence="1">
    <location>
        <begin position="260"/>
        <end position="395"/>
    </location>
</feature>
<feature type="compositionally biased region" description="Gly residues" evidence="1">
    <location>
        <begin position="371"/>
        <end position="395"/>
    </location>
</feature>
<reference evidence="2 3" key="2">
    <citation type="submission" date="2015-05" db="EMBL/GenBank/DDBJ databases">
        <authorList>
            <person name="Morales-Cruz A."/>
            <person name="Amrine K.C."/>
            <person name="Cantu D."/>
        </authorList>
    </citation>
    <scope>NUCLEOTIDE SEQUENCE [LARGE SCALE GENOMIC DNA]</scope>
    <source>
        <strain evidence="2">UCRPC4</strain>
    </source>
</reference>
<protein>
    <recommendedName>
        <fullName evidence="4">RRM domain-containing protein</fullName>
    </recommendedName>
</protein>
<evidence type="ECO:0000256" key="1">
    <source>
        <dbReference type="SAM" id="MobiDB-lite"/>
    </source>
</evidence>
<feature type="compositionally biased region" description="Basic and acidic residues" evidence="1">
    <location>
        <begin position="268"/>
        <end position="282"/>
    </location>
</feature>
<feature type="region of interest" description="Disordered" evidence="1">
    <location>
        <begin position="204"/>
        <end position="234"/>
    </location>
</feature>
<dbReference type="CDD" id="cd00590">
    <property type="entry name" value="RRM_SF"/>
    <property type="match status" value="1"/>
</dbReference>
<dbReference type="InterPro" id="IPR035979">
    <property type="entry name" value="RBD_domain_sf"/>
</dbReference>
<evidence type="ECO:0000313" key="2">
    <source>
        <dbReference type="EMBL" id="KKY17449.1"/>
    </source>
</evidence>
<comment type="caution">
    <text evidence="2">The sequence shown here is derived from an EMBL/GenBank/DDBJ whole genome shotgun (WGS) entry which is preliminary data.</text>
</comment>
<proteinExistence type="predicted"/>
<organism evidence="2 3">
    <name type="scientific">Phaeomoniella chlamydospora</name>
    <name type="common">Phaeoacremonium chlamydosporum</name>
    <dbReference type="NCBI Taxonomy" id="158046"/>
    <lineage>
        <taxon>Eukaryota</taxon>
        <taxon>Fungi</taxon>
        <taxon>Dikarya</taxon>
        <taxon>Ascomycota</taxon>
        <taxon>Pezizomycotina</taxon>
        <taxon>Eurotiomycetes</taxon>
        <taxon>Chaetothyriomycetidae</taxon>
        <taxon>Phaeomoniellales</taxon>
        <taxon>Phaeomoniellaceae</taxon>
        <taxon>Phaeomoniella</taxon>
    </lineage>
</organism>
<dbReference type="Gene3D" id="3.30.70.330">
    <property type="match status" value="1"/>
</dbReference>
<dbReference type="InterPro" id="IPR012677">
    <property type="entry name" value="Nucleotide-bd_a/b_plait_sf"/>
</dbReference>
<feature type="compositionally biased region" description="Polar residues" evidence="1">
    <location>
        <begin position="69"/>
        <end position="79"/>
    </location>
</feature>